<dbReference type="GO" id="GO:0051539">
    <property type="term" value="F:4 iron, 4 sulfur cluster binding"/>
    <property type="evidence" value="ECO:0007669"/>
    <property type="project" value="UniProtKB-KW"/>
</dbReference>
<dbReference type="AlphaFoldDB" id="A0A7W0HJR2"/>
<dbReference type="EMBL" id="JACDUS010000002">
    <property type="protein sequence ID" value="MBA2880504.1"/>
    <property type="molecule type" value="Genomic_DNA"/>
</dbReference>
<comment type="caution">
    <text evidence="6">The sequence shown here is derived from an EMBL/GenBank/DDBJ whole genome shotgun (WGS) entry which is preliminary data.</text>
</comment>
<protein>
    <recommendedName>
        <fullName evidence="5">4Fe-4S domain-containing protein</fullName>
    </recommendedName>
</protein>
<dbReference type="PROSITE" id="PS51656">
    <property type="entry name" value="4FE4S"/>
    <property type="match status" value="1"/>
</dbReference>
<evidence type="ECO:0000259" key="5">
    <source>
        <dbReference type="PROSITE" id="PS51656"/>
    </source>
</evidence>
<reference evidence="6 7" key="1">
    <citation type="submission" date="2020-07" db="EMBL/GenBank/DDBJ databases">
        <title>Genomic Encyclopedia of Type Strains, Phase IV (KMG-IV): sequencing the most valuable type-strain genomes for metagenomic binning, comparative biology and taxonomic classification.</title>
        <authorList>
            <person name="Goeker M."/>
        </authorList>
    </citation>
    <scope>NUCLEOTIDE SEQUENCE [LARGE SCALE GENOMIC DNA]</scope>
    <source>
        <strain evidence="6 7">DSM 17721</strain>
    </source>
</reference>
<feature type="domain" description="4Fe-4S" evidence="5">
    <location>
        <begin position="1"/>
        <end position="60"/>
    </location>
</feature>
<keyword evidence="2" id="KW-0479">Metal-binding</keyword>
<keyword evidence="4" id="KW-0411">Iron-sulfur</keyword>
<keyword evidence="3" id="KW-0408">Iron</keyword>
<dbReference type="Pfam" id="PF04060">
    <property type="entry name" value="FeS"/>
    <property type="match status" value="1"/>
</dbReference>
<dbReference type="Proteomes" id="UP000525298">
    <property type="component" value="Unassembled WGS sequence"/>
</dbReference>
<evidence type="ECO:0000256" key="3">
    <source>
        <dbReference type="ARBA" id="ARBA00023004"/>
    </source>
</evidence>
<name>A0A7W0HJR2_9BACT</name>
<evidence type="ECO:0000256" key="1">
    <source>
        <dbReference type="ARBA" id="ARBA00022485"/>
    </source>
</evidence>
<evidence type="ECO:0000256" key="4">
    <source>
        <dbReference type="ARBA" id="ARBA00023014"/>
    </source>
</evidence>
<keyword evidence="7" id="KW-1185">Reference proteome</keyword>
<dbReference type="InterPro" id="IPR007202">
    <property type="entry name" value="4Fe-4S_dom"/>
</dbReference>
<accession>A0A7W0HJR2</accession>
<evidence type="ECO:0000256" key="2">
    <source>
        <dbReference type="ARBA" id="ARBA00022723"/>
    </source>
</evidence>
<keyword evidence="1" id="KW-0004">4Fe-4S</keyword>
<dbReference type="GO" id="GO:0046872">
    <property type="term" value="F:metal ion binding"/>
    <property type="evidence" value="ECO:0007669"/>
    <property type="project" value="UniProtKB-KW"/>
</dbReference>
<dbReference type="InterPro" id="IPR024264">
    <property type="entry name" value="DUF3786"/>
</dbReference>
<organism evidence="6 7">
    <name type="scientific">Desulfosalsimonas propionicica</name>
    <dbReference type="NCBI Taxonomy" id="332175"/>
    <lineage>
        <taxon>Bacteria</taxon>
        <taxon>Pseudomonadati</taxon>
        <taxon>Thermodesulfobacteriota</taxon>
        <taxon>Desulfobacteria</taxon>
        <taxon>Desulfobacterales</taxon>
        <taxon>Desulfosalsimonadaceae</taxon>
        <taxon>Desulfosalsimonas</taxon>
    </lineage>
</organism>
<dbReference type="Gene3D" id="1.10.15.40">
    <property type="entry name" value="Electron transport complex subunit B, putative Fe-S cluster"/>
    <property type="match status" value="1"/>
</dbReference>
<sequence length="271" mass="30093">MALSVIDLCRDVLPQTNCGDCGYRSCMALAGMVVSEKLSLENCPHLDAETIQRCSRELAAQYSQGKWLKRDMAEDALFWARQGSAAIDIEDLPERIGGKIVERAGQKVLELPYFNDVVHIARQGISKNDGSEITRNEQVFLYIHMARGGSAKPSGNWKSLKEFPNTVSKVVSMKAHVEAPLKEKFSGNPAGLAKRARKIGGIDQTGDYGTADLAFLFQVLPRVPVMLVFWDAEPEDGFEAEVRLLFDQTITGHLDIESIMFLSERLKDLLC</sequence>
<gene>
    <name evidence="6" type="ORF">HNR65_000822</name>
</gene>
<dbReference type="Pfam" id="PF12654">
    <property type="entry name" value="DUF3786"/>
    <property type="match status" value="1"/>
</dbReference>
<proteinExistence type="predicted"/>
<evidence type="ECO:0000313" key="6">
    <source>
        <dbReference type="EMBL" id="MBA2880504.1"/>
    </source>
</evidence>
<dbReference type="RefSeq" id="WP_181550181.1">
    <property type="nucleotide sequence ID" value="NZ_JACDUS010000002.1"/>
</dbReference>
<evidence type="ECO:0000313" key="7">
    <source>
        <dbReference type="Proteomes" id="UP000525298"/>
    </source>
</evidence>